<evidence type="ECO:0000256" key="1">
    <source>
        <dbReference type="SAM" id="Phobius"/>
    </source>
</evidence>
<dbReference type="RefSeq" id="WP_221403760.1">
    <property type="nucleotide sequence ID" value="NZ_CP040017.1"/>
</dbReference>
<keyword evidence="1" id="KW-0472">Membrane</keyword>
<gene>
    <name evidence="2" type="ORF">FHS02_000449</name>
</gene>
<comment type="caution">
    <text evidence="2">The sequence shown here is derived from an EMBL/GenBank/DDBJ whole genome shotgun (WGS) entry which is preliminary data.</text>
</comment>
<keyword evidence="1" id="KW-1133">Transmembrane helix</keyword>
<evidence type="ECO:0000313" key="2">
    <source>
        <dbReference type="EMBL" id="MBB3219662.1"/>
    </source>
</evidence>
<proteinExistence type="predicted"/>
<dbReference type="Proteomes" id="UP000584325">
    <property type="component" value="Unassembled WGS sequence"/>
</dbReference>
<feature type="transmembrane region" description="Helical" evidence="1">
    <location>
        <begin position="30"/>
        <end position="51"/>
    </location>
</feature>
<sequence>MNRTDPHRVLVRRAGPGAVRRFGRSRGVSIVTAIFLLVVLSGIGAAIVTVATTQRQAAAADLLGTRAYEAARSGVEYGLYQFLANNGICASADFAGPGGLAGMTVSVRCVQTATEGVPALTQTRITATACNAPVNGACPNGAPGGDYVQRVVEVVI</sequence>
<accession>A0A7W5E6M0</accession>
<organism evidence="2 3">
    <name type="scientific">Pseudoduganella umbonata</name>
    <dbReference type="NCBI Taxonomy" id="864828"/>
    <lineage>
        <taxon>Bacteria</taxon>
        <taxon>Pseudomonadati</taxon>
        <taxon>Pseudomonadota</taxon>
        <taxon>Betaproteobacteria</taxon>
        <taxon>Burkholderiales</taxon>
        <taxon>Oxalobacteraceae</taxon>
        <taxon>Telluria group</taxon>
        <taxon>Pseudoduganella</taxon>
    </lineage>
</organism>
<dbReference type="AlphaFoldDB" id="A0A7W5E6M0"/>
<protein>
    <submittedName>
        <fullName evidence="2">MSHA biogenesis protein MshP</fullName>
    </submittedName>
</protein>
<keyword evidence="1" id="KW-0812">Transmembrane</keyword>
<reference evidence="2 3" key="1">
    <citation type="submission" date="2020-08" db="EMBL/GenBank/DDBJ databases">
        <title>Genomic Encyclopedia of Type Strains, Phase III (KMG-III): the genomes of soil and plant-associated and newly described type strains.</title>
        <authorList>
            <person name="Whitman W."/>
        </authorList>
    </citation>
    <scope>NUCLEOTIDE SEQUENCE [LARGE SCALE GENOMIC DNA]</scope>
    <source>
        <strain evidence="2 3">CECT 7753</strain>
    </source>
</reference>
<dbReference type="EMBL" id="JACHXS010000001">
    <property type="protein sequence ID" value="MBB3219662.1"/>
    <property type="molecule type" value="Genomic_DNA"/>
</dbReference>
<name>A0A7W5E6M0_9BURK</name>
<evidence type="ECO:0000313" key="3">
    <source>
        <dbReference type="Proteomes" id="UP000584325"/>
    </source>
</evidence>